<dbReference type="GO" id="GO:0003700">
    <property type="term" value="F:DNA-binding transcription factor activity"/>
    <property type="evidence" value="ECO:0007669"/>
    <property type="project" value="TreeGrafter"/>
</dbReference>
<dbReference type="Gene3D" id="1.10.357.10">
    <property type="entry name" value="Tetracycline Repressor, domain 2"/>
    <property type="match status" value="1"/>
</dbReference>
<feature type="DNA-binding region" description="H-T-H motif" evidence="4">
    <location>
        <begin position="30"/>
        <end position="49"/>
    </location>
</feature>
<dbReference type="STRING" id="54.SAMN02745121_06879"/>
<organism evidence="6 7">
    <name type="scientific">Nannocystis exedens</name>
    <dbReference type="NCBI Taxonomy" id="54"/>
    <lineage>
        <taxon>Bacteria</taxon>
        <taxon>Pseudomonadati</taxon>
        <taxon>Myxococcota</taxon>
        <taxon>Polyangia</taxon>
        <taxon>Nannocystales</taxon>
        <taxon>Nannocystaceae</taxon>
        <taxon>Nannocystis</taxon>
    </lineage>
</organism>
<evidence type="ECO:0000259" key="5">
    <source>
        <dbReference type="PROSITE" id="PS50977"/>
    </source>
</evidence>
<gene>
    <name evidence="6" type="ORF">SAMN02745121_06879</name>
</gene>
<dbReference type="GO" id="GO:0000976">
    <property type="term" value="F:transcription cis-regulatory region binding"/>
    <property type="evidence" value="ECO:0007669"/>
    <property type="project" value="TreeGrafter"/>
</dbReference>
<evidence type="ECO:0000313" key="6">
    <source>
        <dbReference type="EMBL" id="SFF09153.1"/>
    </source>
</evidence>
<dbReference type="AlphaFoldDB" id="A0A1I2FW20"/>
<proteinExistence type="predicted"/>
<keyword evidence="2 4" id="KW-0238">DNA-binding</keyword>
<dbReference type="Pfam" id="PF00440">
    <property type="entry name" value="TetR_N"/>
    <property type="match status" value="1"/>
</dbReference>
<dbReference type="Proteomes" id="UP000199400">
    <property type="component" value="Unassembled WGS sequence"/>
</dbReference>
<dbReference type="InterPro" id="IPR009057">
    <property type="entry name" value="Homeodomain-like_sf"/>
</dbReference>
<evidence type="ECO:0000256" key="2">
    <source>
        <dbReference type="ARBA" id="ARBA00023125"/>
    </source>
</evidence>
<sequence>MTRARPTDTKARIHAVARELFMQQGVQQTSLRQIADRLGITKPALYYHFDSREALVASMFEPLVADMEVHLAALEAASPADPRVLLGAHFDLLTRHRDLIVMMVRDLSILAELDLAARMFAWRHRLTALLIGPAPTLEARVRAVVAIGGMADTAVEFSDVPMERIKAAAVEAACAALGLPPARPAAAKAAAAKRSRPRRAT</sequence>
<accession>A0A1I2FW20</accession>
<keyword evidence="3" id="KW-0804">Transcription</keyword>
<reference evidence="7" key="1">
    <citation type="submission" date="2016-10" db="EMBL/GenBank/DDBJ databases">
        <authorList>
            <person name="Varghese N."/>
            <person name="Submissions S."/>
        </authorList>
    </citation>
    <scope>NUCLEOTIDE SEQUENCE [LARGE SCALE GENOMIC DNA]</scope>
    <source>
        <strain evidence="7">ATCC 25963</strain>
    </source>
</reference>
<dbReference type="PROSITE" id="PS50977">
    <property type="entry name" value="HTH_TETR_2"/>
    <property type="match status" value="1"/>
</dbReference>
<dbReference type="InterPro" id="IPR001647">
    <property type="entry name" value="HTH_TetR"/>
</dbReference>
<keyword evidence="7" id="KW-1185">Reference proteome</keyword>
<name>A0A1I2FW20_9BACT</name>
<keyword evidence="1" id="KW-0805">Transcription regulation</keyword>
<dbReference type="RefSeq" id="WP_096331586.1">
    <property type="nucleotide sequence ID" value="NZ_FOMX01000028.1"/>
</dbReference>
<dbReference type="PANTHER" id="PTHR30055:SF234">
    <property type="entry name" value="HTH-TYPE TRANSCRIPTIONAL REGULATOR BETI"/>
    <property type="match status" value="1"/>
</dbReference>
<dbReference type="InterPro" id="IPR050109">
    <property type="entry name" value="HTH-type_TetR-like_transc_reg"/>
</dbReference>
<dbReference type="EMBL" id="FOMX01000028">
    <property type="protein sequence ID" value="SFF09153.1"/>
    <property type="molecule type" value="Genomic_DNA"/>
</dbReference>
<evidence type="ECO:0000256" key="1">
    <source>
        <dbReference type="ARBA" id="ARBA00023015"/>
    </source>
</evidence>
<evidence type="ECO:0000256" key="4">
    <source>
        <dbReference type="PROSITE-ProRule" id="PRU00335"/>
    </source>
</evidence>
<dbReference type="PRINTS" id="PR00455">
    <property type="entry name" value="HTHTETR"/>
</dbReference>
<protein>
    <submittedName>
        <fullName evidence="6">Transcriptional regulator, TetR family</fullName>
    </submittedName>
</protein>
<evidence type="ECO:0000313" key="7">
    <source>
        <dbReference type="Proteomes" id="UP000199400"/>
    </source>
</evidence>
<feature type="domain" description="HTH tetR-type" evidence="5">
    <location>
        <begin position="7"/>
        <end position="67"/>
    </location>
</feature>
<dbReference type="OrthoDB" id="5394806at2"/>
<dbReference type="PANTHER" id="PTHR30055">
    <property type="entry name" value="HTH-TYPE TRANSCRIPTIONAL REGULATOR RUTR"/>
    <property type="match status" value="1"/>
</dbReference>
<dbReference type="SUPFAM" id="SSF46689">
    <property type="entry name" value="Homeodomain-like"/>
    <property type="match status" value="1"/>
</dbReference>
<evidence type="ECO:0000256" key="3">
    <source>
        <dbReference type="ARBA" id="ARBA00023163"/>
    </source>
</evidence>